<sequence>MPHPPHPAMTCAPQISSGASPSQVRVVTSSMAAPSPVLAHRTVATPARVRMQPEVVRTHGWPTMKQEQPVTRNIPAPVLRLSASFNSRQQLAAACTYGSFTPAPRVAHTVSTPKVTPQVTSQGASTVSTASTDTKPRPTSYSQPSLPVSAEGQPRSGLRQQLQTASDELRRMQMTLEEMGSQLPAAWIGACPGKVSHSRANGSKESPLSLVKHAMKQLQGSLVESLNSTERIKEIKARAASPGQRKFNASSREPSVTSLHLAGSGSRQASPVRRRPTRQASAPVRMRRPSSCSSRGGACMSSRLTGTGPSSGSRLTRSQRSDAEPRKGRLEARNLALAANLAETHSEAEASEGRSVSSDRRKRPMARVVGSRRAPLSGHVLSDARRAGTCSLPERKSLDDLEAEDSERLPKQTLAPAVLCR</sequence>
<feature type="compositionally biased region" description="Polar residues" evidence="1">
    <location>
        <begin position="247"/>
        <end position="258"/>
    </location>
</feature>
<evidence type="ECO:0000313" key="3">
    <source>
        <dbReference type="Proteomes" id="UP001178507"/>
    </source>
</evidence>
<evidence type="ECO:0000256" key="1">
    <source>
        <dbReference type="SAM" id="MobiDB-lite"/>
    </source>
</evidence>
<feature type="region of interest" description="Disordered" evidence="1">
    <location>
        <begin position="1"/>
        <end position="20"/>
    </location>
</feature>
<accession>A0AA36MG89</accession>
<feature type="compositionally biased region" description="Polar residues" evidence="1">
    <location>
        <begin position="109"/>
        <end position="146"/>
    </location>
</feature>
<proteinExistence type="predicted"/>
<feature type="compositionally biased region" description="Basic and acidic residues" evidence="1">
    <location>
        <begin position="319"/>
        <end position="328"/>
    </location>
</feature>
<dbReference type="Proteomes" id="UP001178507">
    <property type="component" value="Unassembled WGS sequence"/>
</dbReference>
<dbReference type="EMBL" id="CAUJNA010000035">
    <property type="protein sequence ID" value="CAJ1370754.1"/>
    <property type="molecule type" value="Genomic_DNA"/>
</dbReference>
<organism evidence="2 3">
    <name type="scientific">Effrenium voratum</name>
    <dbReference type="NCBI Taxonomy" id="2562239"/>
    <lineage>
        <taxon>Eukaryota</taxon>
        <taxon>Sar</taxon>
        <taxon>Alveolata</taxon>
        <taxon>Dinophyceae</taxon>
        <taxon>Suessiales</taxon>
        <taxon>Symbiodiniaceae</taxon>
        <taxon>Effrenium</taxon>
    </lineage>
</organism>
<gene>
    <name evidence="2" type="ORF">EVOR1521_LOCUS1248</name>
</gene>
<comment type="caution">
    <text evidence="2">The sequence shown here is derived from an EMBL/GenBank/DDBJ whole genome shotgun (WGS) entry which is preliminary data.</text>
</comment>
<reference evidence="2" key="1">
    <citation type="submission" date="2023-08" db="EMBL/GenBank/DDBJ databases">
        <authorList>
            <person name="Chen Y."/>
            <person name="Shah S."/>
            <person name="Dougan E. K."/>
            <person name="Thang M."/>
            <person name="Chan C."/>
        </authorList>
    </citation>
    <scope>NUCLEOTIDE SEQUENCE</scope>
</reference>
<protein>
    <submittedName>
        <fullName evidence="2">Uncharacterized protein</fullName>
    </submittedName>
</protein>
<dbReference type="AlphaFoldDB" id="A0AA36MG89"/>
<feature type="region of interest" description="Disordered" evidence="1">
    <location>
        <begin position="109"/>
        <end position="159"/>
    </location>
</feature>
<feature type="region of interest" description="Disordered" evidence="1">
    <location>
        <begin position="237"/>
        <end position="328"/>
    </location>
</feature>
<name>A0AA36MG89_9DINO</name>
<feature type="region of interest" description="Disordered" evidence="1">
    <location>
        <begin position="341"/>
        <end position="421"/>
    </location>
</feature>
<feature type="compositionally biased region" description="Polar residues" evidence="1">
    <location>
        <begin position="302"/>
        <end position="318"/>
    </location>
</feature>
<evidence type="ECO:0000313" key="2">
    <source>
        <dbReference type="EMBL" id="CAJ1370754.1"/>
    </source>
</evidence>
<keyword evidence="3" id="KW-1185">Reference proteome</keyword>